<protein>
    <recommendedName>
        <fullName evidence="3">GGDEF domain-containing protein</fullName>
    </recommendedName>
</protein>
<dbReference type="GO" id="GO:0051607">
    <property type="term" value="P:defense response to virus"/>
    <property type="evidence" value="ECO:0007669"/>
    <property type="project" value="UniProtKB-KW"/>
</dbReference>
<evidence type="ECO:0000256" key="2">
    <source>
        <dbReference type="ARBA" id="ARBA00023118"/>
    </source>
</evidence>
<gene>
    <name evidence="4" type="ORF">HMPREF9628_01645</name>
</gene>
<dbReference type="HOGENOM" id="CLU_515472_0_0_9"/>
<dbReference type="InterPro" id="IPR043128">
    <property type="entry name" value="Rev_trsase/Diguanyl_cyclase"/>
</dbReference>
<dbReference type="InterPro" id="IPR013407">
    <property type="entry name" value="CRISPR-assoc_prot_Cmr2"/>
</dbReference>
<keyword evidence="2" id="KW-0051">Antiviral defense</keyword>
<dbReference type="NCBIfam" id="TIGR02577">
    <property type="entry name" value="cas_TM1794_Cmr2"/>
    <property type="match status" value="1"/>
</dbReference>
<dbReference type="Proteomes" id="UP000003379">
    <property type="component" value="Unassembled WGS sequence"/>
</dbReference>
<dbReference type="Gene3D" id="3.30.70.270">
    <property type="match status" value="1"/>
</dbReference>
<dbReference type="InterPro" id="IPR000160">
    <property type="entry name" value="GGDEF_dom"/>
</dbReference>
<dbReference type="Pfam" id="PF22335">
    <property type="entry name" value="Cas10-Cmr2_palm2"/>
    <property type="match status" value="1"/>
</dbReference>
<comment type="caution">
    <text evidence="4">The sequence shown here is derived from an EMBL/GenBank/DDBJ whole genome shotgun (WGS) entry which is preliminary data.</text>
</comment>
<accession>G9XCR8</accession>
<dbReference type="PATRIC" id="fig|796940.3.peg.1075"/>
<dbReference type="EMBL" id="AFZG01000025">
    <property type="protein sequence ID" value="EHL19254.1"/>
    <property type="molecule type" value="Genomic_DNA"/>
</dbReference>
<feature type="domain" description="GGDEF" evidence="3">
    <location>
        <begin position="240"/>
        <end position="389"/>
    </location>
</feature>
<dbReference type="STRING" id="796937.HMPREF9630_00188"/>
<evidence type="ECO:0000313" key="4">
    <source>
        <dbReference type="EMBL" id="EHL19254.1"/>
    </source>
</evidence>
<organism evidence="4 5">
    <name type="scientific">Peptoanaerobacter stomatis</name>
    <dbReference type="NCBI Taxonomy" id="796937"/>
    <lineage>
        <taxon>Bacteria</taxon>
        <taxon>Bacillati</taxon>
        <taxon>Bacillota</taxon>
        <taxon>Clostridia</taxon>
        <taxon>Peptostreptococcales</taxon>
        <taxon>Filifactoraceae</taxon>
        <taxon>Peptoanaerobacter</taxon>
    </lineage>
</organism>
<keyword evidence="1" id="KW-0547">Nucleotide-binding</keyword>
<dbReference type="InterPro" id="IPR054767">
    <property type="entry name" value="Cas10-Cmr2_palm2"/>
</dbReference>
<dbReference type="PROSITE" id="PS50887">
    <property type="entry name" value="GGDEF"/>
    <property type="match status" value="1"/>
</dbReference>
<dbReference type="GO" id="GO:0000166">
    <property type="term" value="F:nucleotide binding"/>
    <property type="evidence" value="ECO:0007669"/>
    <property type="project" value="UniProtKB-KW"/>
</dbReference>
<reference evidence="4 5" key="1">
    <citation type="submission" date="2011-08" db="EMBL/GenBank/DDBJ databases">
        <title>The Genome Sequence of Eubacteriaceae bacterium CM5.</title>
        <authorList>
            <consortium name="The Broad Institute Genome Sequencing Platform"/>
            <person name="Earl A."/>
            <person name="Ward D."/>
            <person name="Feldgarden M."/>
            <person name="Gevers D."/>
            <person name="Sizova M."/>
            <person name="Hazen A."/>
            <person name="Epstein S."/>
            <person name="Young S.K."/>
            <person name="Zeng Q."/>
            <person name="Gargeya S."/>
            <person name="Fitzgerald M."/>
            <person name="Haas B."/>
            <person name="Abouelleil A."/>
            <person name="Alvarado L."/>
            <person name="Arachchi H.M."/>
            <person name="Berlin A."/>
            <person name="Brown A."/>
            <person name="Chapman S.B."/>
            <person name="Chen Z."/>
            <person name="Dunbar C."/>
            <person name="Freedman E."/>
            <person name="Gearin G."/>
            <person name="Gellesch M."/>
            <person name="Goldberg J."/>
            <person name="Griggs A."/>
            <person name="Gujja S."/>
            <person name="Heiman D."/>
            <person name="Howarth C."/>
            <person name="Larson L."/>
            <person name="Lui A."/>
            <person name="MacDonald P.J.P."/>
            <person name="Montmayeur A."/>
            <person name="Murphy C."/>
            <person name="Neiman D."/>
            <person name="Pearson M."/>
            <person name="Priest M."/>
            <person name="Roberts A."/>
            <person name="Saif S."/>
            <person name="Shea T."/>
            <person name="Shenoy N."/>
            <person name="Sisk P."/>
            <person name="Stolte C."/>
            <person name="Sykes S."/>
            <person name="Wortman J."/>
            <person name="Nusbaum C."/>
            <person name="Birren B."/>
        </authorList>
    </citation>
    <scope>NUCLEOTIDE SEQUENCE [LARGE SCALE GENOMIC DNA]</scope>
    <source>
        <strain evidence="4 5">CM5</strain>
    </source>
</reference>
<dbReference type="RefSeq" id="WP_009529572.1">
    <property type="nucleotide sequence ID" value="NZ_JH414611.1"/>
</dbReference>
<evidence type="ECO:0000259" key="3">
    <source>
        <dbReference type="PROSITE" id="PS50887"/>
    </source>
</evidence>
<dbReference type="AlphaFoldDB" id="G9XCR8"/>
<proteinExistence type="predicted"/>
<evidence type="ECO:0000313" key="5">
    <source>
        <dbReference type="Proteomes" id="UP000003379"/>
    </source>
</evidence>
<evidence type="ECO:0000256" key="1">
    <source>
        <dbReference type="ARBA" id="ARBA00022741"/>
    </source>
</evidence>
<name>G9XCR8_9FIRM</name>
<sequence length="550" mass="63837">MNKKYIGITIGPIVKTLMLTTTPAGLWGASYIFSYFTKNLIDQLEQILEISKESFLVPVRNNEVETIIKDCPWAGLFHDRIIFQTDPSIPLTKIDQCIKKCKEDLSKEILTICLTENEDIERAKKFIEDYLQVHVIEKEVEKGKNPILALSPNLDILELGQSYIPKEDKNYLLDFLENRDSLEQKKPENRNQNIKRFTQKIEKTQQLMKWHFLKEEHIITIDDIAGVSGNKIGVNTQTKNYFALVNADGDNLGKVLKSMEDTQGNQVIEEIKGFSEKCFDYARRAFEKVEKYGGKMIYAGGDDLLFIAPVKNHEETIFHLLSTLNDEFINCFFGFSFKEEGQEKKMGFSAGVMICYYKYPLKEALISVLDQLDKSKKIKTKNTISVHFERHSGKQHGIQFINFFNNCENNKIYTMFLDLLEEYGKQNGQLNNSKDFLRSLGTKLQDYRNVFLIAMVKDGAAKRNYLNEVFKNLFEEYPGIFDETKTKEEKSEEANYIERIVDLLEEIFYMKLSLIQDKTEKTKRQAALDSLQEIETVIGLLKFYNEKEIK</sequence>